<feature type="compositionally biased region" description="Basic and acidic residues" evidence="10">
    <location>
        <begin position="354"/>
        <end position="366"/>
    </location>
</feature>
<dbReference type="PANTHER" id="PTHR30046:SF0">
    <property type="entry name" value="FLAGELLAR M-RING PROTEIN"/>
    <property type="match status" value="1"/>
</dbReference>
<keyword evidence="7 11" id="KW-0472">Membrane</keyword>
<dbReference type="Pfam" id="PF01514">
    <property type="entry name" value="YscJ_FliF"/>
    <property type="match status" value="1"/>
</dbReference>
<evidence type="ECO:0000313" key="15">
    <source>
        <dbReference type="Proteomes" id="UP001208935"/>
    </source>
</evidence>
<dbReference type="InterPro" id="IPR013556">
    <property type="entry name" value="Flag_M-ring_C"/>
</dbReference>
<reference evidence="15" key="1">
    <citation type="submission" date="2023-07" db="EMBL/GenBank/DDBJ databases">
        <title>Verminephrobacter genomes.</title>
        <authorList>
            <person name="Lund M.B."/>
        </authorList>
    </citation>
    <scope>NUCLEOTIDE SEQUENCE [LARGE SCALE GENOMIC DNA]</scope>
    <source>
        <strain evidence="15">AtM5-05</strain>
    </source>
</reference>
<feature type="domain" description="Flagellar M-ring N-terminal" evidence="12">
    <location>
        <begin position="54"/>
        <end position="229"/>
    </location>
</feature>
<keyword evidence="4" id="KW-1003">Cell membrane</keyword>
<organism evidence="14 15">
    <name type="scientific">Verminephrobacter aporrectodeae subsp. tuberculatae</name>
    <dbReference type="NCBI Taxonomy" id="1110392"/>
    <lineage>
        <taxon>Bacteria</taxon>
        <taxon>Pseudomonadati</taxon>
        <taxon>Pseudomonadota</taxon>
        <taxon>Betaproteobacteria</taxon>
        <taxon>Burkholderiales</taxon>
        <taxon>Comamonadaceae</taxon>
        <taxon>Verminephrobacter</taxon>
    </lineage>
</organism>
<feature type="compositionally biased region" description="Low complexity" evidence="10">
    <location>
        <begin position="333"/>
        <end position="352"/>
    </location>
</feature>
<feature type="transmembrane region" description="Helical" evidence="11">
    <location>
        <begin position="459"/>
        <end position="477"/>
    </location>
</feature>
<evidence type="ECO:0000256" key="3">
    <source>
        <dbReference type="ARBA" id="ARBA00007971"/>
    </source>
</evidence>
<keyword evidence="14" id="KW-0969">Cilium</keyword>
<dbReference type="PIRSF" id="PIRSF004862">
    <property type="entry name" value="FliF"/>
    <property type="match status" value="1"/>
</dbReference>
<dbReference type="Pfam" id="PF08345">
    <property type="entry name" value="YscJ_FliF_C"/>
    <property type="match status" value="1"/>
</dbReference>
<evidence type="ECO:0000256" key="10">
    <source>
        <dbReference type="SAM" id="MobiDB-lite"/>
    </source>
</evidence>
<evidence type="ECO:0000259" key="12">
    <source>
        <dbReference type="Pfam" id="PF01514"/>
    </source>
</evidence>
<evidence type="ECO:0000256" key="7">
    <source>
        <dbReference type="ARBA" id="ARBA00023136"/>
    </source>
</evidence>
<evidence type="ECO:0000256" key="2">
    <source>
        <dbReference type="ARBA" id="ARBA00004651"/>
    </source>
</evidence>
<feature type="compositionally biased region" description="Polar residues" evidence="10">
    <location>
        <begin position="280"/>
        <end position="307"/>
    </location>
</feature>
<dbReference type="InterPro" id="IPR000067">
    <property type="entry name" value="FlgMring_FliF"/>
</dbReference>
<evidence type="ECO:0000256" key="9">
    <source>
        <dbReference type="PIRNR" id="PIRNR004862"/>
    </source>
</evidence>
<proteinExistence type="inferred from homology"/>
<evidence type="ECO:0000256" key="4">
    <source>
        <dbReference type="ARBA" id="ARBA00022475"/>
    </source>
</evidence>
<keyword evidence="14" id="KW-0966">Cell projection</keyword>
<keyword evidence="15" id="KW-1185">Reference proteome</keyword>
<comment type="function">
    <text evidence="9">The M ring may be actively involved in energy transduction.</text>
</comment>
<evidence type="ECO:0000256" key="5">
    <source>
        <dbReference type="ARBA" id="ARBA00022692"/>
    </source>
</evidence>
<keyword evidence="8 9" id="KW-0975">Bacterial flagellum</keyword>
<dbReference type="NCBIfam" id="TIGR00206">
    <property type="entry name" value="fliF"/>
    <property type="match status" value="1"/>
</dbReference>
<evidence type="ECO:0000256" key="6">
    <source>
        <dbReference type="ARBA" id="ARBA00022989"/>
    </source>
</evidence>
<keyword evidence="6 11" id="KW-1133">Transmembrane helix</keyword>
<feature type="region of interest" description="Disordered" evidence="10">
    <location>
        <begin position="280"/>
        <end position="368"/>
    </location>
</feature>
<accession>A0ABT3KSU7</accession>
<dbReference type="InterPro" id="IPR006182">
    <property type="entry name" value="FliF_N_dom"/>
</dbReference>
<dbReference type="EMBL" id="QZCW01000002">
    <property type="protein sequence ID" value="MCW5321403.1"/>
    <property type="molecule type" value="Genomic_DNA"/>
</dbReference>
<dbReference type="Proteomes" id="UP001208935">
    <property type="component" value="Unassembled WGS sequence"/>
</dbReference>
<sequence>MSAVAQVPSDPPTAPARPPWLQRLQSLGRAQRVRLGLGLALLLAAAAALLLLGRQSEYRVLFANLSDKDGGAIVVQLTQMNVPYRYTQGGGAILVPADQVHDVRLRLATQGLPKGSVVGFELMESSKFGLTQFQERLNFQRGLEGELTRSIQSLSSVQSARVHLALPNQNGFFREQQKPSASVLVGLYPGRVLDRAQLAGIVHLVASSVPELAPSAVSVLDDTGKLLSQSPDTGAEANAQQLLYVQQIEQLYSRRILDILEPVVGQGNVRAQVTAQVDFTQTESTSEQFRPNQTPDSGAVRSQQQLESRGGPERMPSGIPGAVSNQPPAPSTAPINGANPAPDAGGQQGAQATSRRESTTNYELDRSLQVTRGATGSVKRLSAAVVVNYQLDEAKGRSRALAPEQIEQMTALVRESIGFNRERGDSVNLMHTPFLVRATPPVDVPLWQRPEVIELAKTFAWPLGAVLFAALVLLGLVRPALKGTAPRAVAGGQIDALEAEALERPALPTPSDAALPATPEQLRLEEARVLARENPVAVANILKTWLSGESA</sequence>
<evidence type="ECO:0000256" key="1">
    <source>
        <dbReference type="ARBA" id="ARBA00004117"/>
    </source>
</evidence>
<evidence type="ECO:0000256" key="11">
    <source>
        <dbReference type="SAM" id="Phobius"/>
    </source>
</evidence>
<dbReference type="InterPro" id="IPR043427">
    <property type="entry name" value="YscJ/FliF"/>
</dbReference>
<evidence type="ECO:0000313" key="14">
    <source>
        <dbReference type="EMBL" id="MCW5321403.1"/>
    </source>
</evidence>
<protein>
    <recommendedName>
        <fullName evidence="9">Flagellar M-ring protein</fullName>
    </recommendedName>
</protein>
<name>A0ABT3KSU7_9BURK</name>
<feature type="transmembrane region" description="Helical" evidence="11">
    <location>
        <begin position="33"/>
        <end position="52"/>
    </location>
</feature>
<dbReference type="Gene3D" id="3.30.300.30">
    <property type="match status" value="1"/>
</dbReference>
<dbReference type="PANTHER" id="PTHR30046">
    <property type="entry name" value="FLAGELLAR M-RING PROTEIN"/>
    <property type="match status" value="1"/>
</dbReference>
<comment type="similarity">
    <text evidence="3 9">Belongs to the FliF family.</text>
</comment>
<keyword evidence="14" id="KW-0282">Flagellum</keyword>
<dbReference type="InterPro" id="IPR045851">
    <property type="entry name" value="AMP-bd_C_sf"/>
</dbReference>
<gene>
    <name evidence="14" type="primary">fliF</name>
    <name evidence="14" type="ORF">D5039_09670</name>
</gene>
<evidence type="ECO:0000259" key="13">
    <source>
        <dbReference type="Pfam" id="PF08345"/>
    </source>
</evidence>
<comment type="caution">
    <text evidence="14">The sequence shown here is derived from an EMBL/GenBank/DDBJ whole genome shotgun (WGS) entry which is preliminary data.</text>
</comment>
<dbReference type="PRINTS" id="PR01009">
    <property type="entry name" value="FLGMRINGFLIF"/>
</dbReference>
<evidence type="ECO:0000256" key="8">
    <source>
        <dbReference type="ARBA" id="ARBA00023143"/>
    </source>
</evidence>
<dbReference type="RefSeq" id="WP_265282108.1">
    <property type="nucleotide sequence ID" value="NZ_QZCW01000002.1"/>
</dbReference>
<comment type="subcellular location">
    <subcellularLocation>
        <location evidence="1 9">Bacterial flagellum basal body</location>
    </subcellularLocation>
    <subcellularLocation>
        <location evidence="2">Cell membrane</location>
        <topology evidence="2">Multi-pass membrane protein</topology>
    </subcellularLocation>
</comment>
<keyword evidence="5 11" id="KW-0812">Transmembrane</keyword>
<feature type="domain" description="Flagellar M-ring C-terminal" evidence="13">
    <location>
        <begin position="260"/>
        <end position="434"/>
    </location>
</feature>